<evidence type="ECO:0000313" key="10">
    <source>
        <dbReference type="Proteomes" id="UP001497444"/>
    </source>
</evidence>
<evidence type="ECO:0000256" key="8">
    <source>
        <dbReference type="RuleBase" id="RU366017"/>
    </source>
</evidence>
<comment type="subcellular location">
    <subcellularLocation>
        <location evidence="1">Membrane</location>
        <topology evidence="1">Single-pass membrane protein</topology>
    </subcellularLocation>
</comment>
<dbReference type="EMBL" id="OZ020107">
    <property type="protein sequence ID" value="CAK9259397.1"/>
    <property type="molecule type" value="Genomic_DNA"/>
</dbReference>
<name>A0ABP0VYY5_9BRYO</name>
<evidence type="ECO:0000256" key="2">
    <source>
        <dbReference type="ARBA" id="ARBA00007647"/>
    </source>
</evidence>
<proteinExistence type="inferred from homology"/>
<dbReference type="EC" id="2.4.1.-" evidence="8"/>
<keyword evidence="4 8" id="KW-0808">Transferase</keyword>
<organism evidence="9 10">
    <name type="scientific">Sphagnum jensenii</name>
    <dbReference type="NCBI Taxonomy" id="128206"/>
    <lineage>
        <taxon>Eukaryota</taxon>
        <taxon>Viridiplantae</taxon>
        <taxon>Streptophyta</taxon>
        <taxon>Embryophyta</taxon>
        <taxon>Bryophyta</taxon>
        <taxon>Sphagnophytina</taxon>
        <taxon>Sphagnopsida</taxon>
        <taxon>Sphagnales</taxon>
        <taxon>Sphagnaceae</taxon>
        <taxon>Sphagnum</taxon>
    </lineage>
</organism>
<reference evidence="9" key="1">
    <citation type="submission" date="2024-02" db="EMBL/GenBank/DDBJ databases">
        <authorList>
            <consortium name="ELIXIR-Norway"/>
            <consortium name="Elixir Norway"/>
        </authorList>
    </citation>
    <scope>NUCLEOTIDE SEQUENCE</scope>
</reference>
<accession>A0ABP0VYY5</accession>
<evidence type="ECO:0000256" key="4">
    <source>
        <dbReference type="ARBA" id="ARBA00022679"/>
    </source>
</evidence>
<evidence type="ECO:0000256" key="5">
    <source>
        <dbReference type="ARBA" id="ARBA00022692"/>
    </source>
</evidence>
<evidence type="ECO:0000256" key="6">
    <source>
        <dbReference type="ARBA" id="ARBA00022989"/>
    </source>
</evidence>
<evidence type="ECO:0000313" key="9">
    <source>
        <dbReference type="EMBL" id="CAK9259397.1"/>
    </source>
</evidence>
<comment type="similarity">
    <text evidence="2 8">Belongs to the glycosyltransferase 92 family.</text>
</comment>
<dbReference type="PANTHER" id="PTHR21461:SF12">
    <property type="entry name" value="GALACTAN BETA-1,4-GALACTOSYLTRANSFERASE GALS2"/>
    <property type="match status" value="1"/>
</dbReference>
<keyword evidence="3 8" id="KW-0328">Glycosyltransferase</keyword>
<keyword evidence="10" id="KW-1185">Reference proteome</keyword>
<protein>
    <recommendedName>
        <fullName evidence="8">Glycosyltransferase family 92 protein</fullName>
        <ecNumber evidence="8">2.4.1.-</ecNumber>
    </recommendedName>
</protein>
<evidence type="ECO:0000256" key="7">
    <source>
        <dbReference type="ARBA" id="ARBA00023136"/>
    </source>
</evidence>
<evidence type="ECO:0000256" key="1">
    <source>
        <dbReference type="ARBA" id="ARBA00004167"/>
    </source>
</evidence>
<keyword evidence="6 8" id="KW-1133">Transmembrane helix</keyword>
<dbReference type="Proteomes" id="UP001497444">
    <property type="component" value="Chromosome 12"/>
</dbReference>
<sequence length="525" mass="60380">MMKDMARAREKMWAKELGCQAAIKFHSTACSDVRVNMVYTLVLALGFCFLIVQTFPLRRMETSSQIWCSDSSSGISLQAEAAASASSTSNNPLLSEFLLHEKINSSTIDLSHGDVRVFKPHGMAAHLFIEMGTYRGGPRTFSIVGLASKPVDSFHNPPYECEWVSSSSSTGSSDDEEMVVVKKGEVHKILPDWNYGKLYSVVVLTCKFKEDVGTDKQGGELILYASYGDLYRQPERIVALREVKDEYNATVFQPPYPYDYVYCGSSIYGDVSPQRMREWMAYHANFFGNRSYFIFHDSGGFHDDVRKVLEPWVKQGRVTIQNTRQQEIYDGYYHNQFLVVNDCLFRSRFLANWTFFFDVDEYIFVDPSTNLSAVLEGDKNITQITFEQVPISNEICIKDKSKNGYSRKWIFEKLVYRKVLKKGVRYDRKYAVQAKYAEATGVHMSMNMLEGKNLYPKGDKIRYYHYHDTIDKRSEVCKHFVAPVNKTEVVTLRRHYFRIDESMFALVAPTKQYEFKAIGNLPTII</sequence>
<gene>
    <name evidence="9" type="ORF">CSSPJE1EN1_LOCUS4875</name>
</gene>
<evidence type="ECO:0000256" key="3">
    <source>
        <dbReference type="ARBA" id="ARBA00022676"/>
    </source>
</evidence>
<dbReference type="Pfam" id="PF01697">
    <property type="entry name" value="Glyco_transf_92"/>
    <property type="match status" value="1"/>
</dbReference>
<keyword evidence="7 8" id="KW-0472">Membrane</keyword>
<feature type="transmembrane region" description="Helical" evidence="8">
    <location>
        <begin position="40"/>
        <end position="57"/>
    </location>
</feature>
<keyword evidence="5 8" id="KW-0812">Transmembrane</keyword>
<dbReference type="InterPro" id="IPR008166">
    <property type="entry name" value="Glyco_transf_92"/>
</dbReference>
<dbReference type="PANTHER" id="PTHR21461">
    <property type="entry name" value="GLYCOSYLTRANSFERASE FAMILY 92 PROTEIN"/>
    <property type="match status" value="1"/>
</dbReference>